<comment type="caution">
    <text evidence="5">The sequence shown here is derived from an EMBL/GenBank/DDBJ whole genome shotgun (WGS) entry which is preliminary data.</text>
</comment>
<dbReference type="Gene3D" id="3.40.50.1010">
    <property type="entry name" value="5'-nuclease"/>
    <property type="match status" value="1"/>
</dbReference>
<dbReference type="PANTHER" id="PTHR30473">
    <property type="entry name" value="PROTEIN PHOH"/>
    <property type="match status" value="1"/>
</dbReference>
<dbReference type="FunFam" id="3.40.50.300:FF:000013">
    <property type="entry name" value="PhoH family ATPase"/>
    <property type="match status" value="1"/>
</dbReference>
<evidence type="ECO:0000256" key="1">
    <source>
        <dbReference type="ARBA" id="ARBA00022741"/>
    </source>
</evidence>
<dbReference type="SMART" id="SM00670">
    <property type="entry name" value="PINc"/>
    <property type="match status" value="1"/>
</dbReference>
<evidence type="ECO:0000256" key="3">
    <source>
        <dbReference type="ARBA" id="ARBA00046345"/>
    </source>
</evidence>
<evidence type="ECO:0000259" key="4">
    <source>
        <dbReference type="SMART" id="SM00670"/>
    </source>
</evidence>
<dbReference type="InterPro" id="IPR029060">
    <property type="entry name" value="PIN-like_dom_sf"/>
</dbReference>
<keyword evidence="2" id="KW-0067">ATP-binding</keyword>
<organism evidence="5 6">
    <name type="scientific">Halonatronomonas betaini</name>
    <dbReference type="NCBI Taxonomy" id="2778430"/>
    <lineage>
        <taxon>Bacteria</taxon>
        <taxon>Bacillati</taxon>
        <taxon>Bacillota</taxon>
        <taxon>Clostridia</taxon>
        <taxon>Halanaerobiales</taxon>
        <taxon>Halarsenatibacteraceae</taxon>
        <taxon>Halonatronomonas</taxon>
    </lineage>
</organism>
<comment type="similarity">
    <text evidence="3">In the N-terminal section; belongs to the PINc/VapC protein family.</text>
</comment>
<feature type="domain" description="PIN" evidence="4">
    <location>
        <begin position="4"/>
        <end position="130"/>
    </location>
</feature>
<accession>A0A931APW9</accession>
<dbReference type="InterPro" id="IPR002716">
    <property type="entry name" value="PIN_dom"/>
</dbReference>
<dbReference type="InterPro" id="IPR051451">
    <property type="entry name" value="PhoH2-like"/>
</dbReference>
<dbReference type="Gene3D" id="3.40.50.300">
    <property type="entry name" value="P-loop containing nucleotide triphosphate hydrolases"/>
    <property type="match status" value="1"/>
</dbReference>
<proteinExistence type="inferred from homology"/>
<dbReference type="SUPFAM" id="SSF52540">
    <property type="entry name" value="P-loop containing nucleoside triphosphate hydrolases"/>
    <property type="match status" value="1"/>
</dbReference>
<dbReference type="Pfam" id="PF02562">
    <property type="entry name" value="PhoH"/>
    <property type="match status" value="1"/>
</dbReference>
<gene>
    <name evidence="5" type="ORF">I0Q91_06650</name>
</gene>
<dbReference type="PANTHER" id="PTHR30473:SF2">
    <property type="entry name" value="PIN DOMAIN-CONTAINING PROTEIN"/>
    <property type="match status" value="1"/>
</dbReference>
<evidence type="ECO:0000256" key="2">
    <source>
        <dbReference type="ARBA" id="ARBA00022840"/>
    </source>
</evidence>
<dbReference type="CDD" id="cd09883">
    <property type="entry name" value="PIN_VapC_PhoHL-ATPase"/>
    <property type="match status" value="1"/>
</dbReference>
<reference evidence="5" key="1">
    <citation type="submission" date="2020-11" db="EMBL/GenBank/DDBJ databases">
        <title>Halonatronomonas betainensis gen. nov., sp. nov. a novel haloalkaliphilic representative of the family Halanaerobiacae capable of betaine degradation.</title>
        <authorList>
            <person name="Boltyanskaya Y."/>
            <person name="Kevbrin V."/>
            <person name="Detkova E."/>
            <person name="Grouzdev D.S."/>
            <person name="Koziaeva V."/>
            <person name="Zhilina T."/>
        </authorList>
    </citation>
    <scope>NUCLEOTIDE SEQUENCE</scope>
    <source>
        <strain evidence="5">Z-7014</strain>
    </source>
</reference>
<dbReference type="InterPro" id="IPR003714">
    <property type="entry name" value="PhoH"/>
</dbReference>
<keyword evidence="1" id="KW-0547">Nucleotide-binding</keyword>
<dbReference type="InterPro" id="IPR027417">
    <property type="entry name" value="P-loop_NTPase"/>
</dbReference>
<keyword evidence="6" id="KW-1185">Reference proteome</keyword>
<dbReference type="Pfam" id="PF13638">
    <property type="entry name" value="PIN_4"/>
    <property type="match status" value="1"/>
</dbReference>
<name>A0A931APW9_9FIRM</name>
<dbReference type="GO" id="GO:0005524">
    <property type="term" value="F:ATP binding"/>
    <property type="evidence" value="ECO:0007669"/>
    <property type="project" value="UniProtKB-KW"/>
</dbReference>
<dbReference type="AlphaFoldDB" id="A0A931APW9"/>
<evidence type="ECO:0000313" key="6">
    <source>
        <dbReference type="Proteomes" id="UP000621436"/>
    </source>
</evidence>
<protein>
    <submittedName>
        <fullName evidence="5">PhoH family protein</fullName>
    </submittedName>
</protein>
<sequence length="437" mass="49518">MAKKIFVLDTNVLLMNPRSIFSFEDNDVIIPMAVLEEIDDQKNKSSDLGYNARETSRLLEDLREKGRLDEGVKLEGGGVLRVVINGHKRELPQNISLDKMDNRIINAAIHLKKNSDKEVILVSNDINLRLIADAFGLKAEMHKADRLTDEDLYTGYTQCEISGNKIDQFYQNGNLSIEDIDSEIEFYPNEFINLNTPGEGSKQSALGIIENDKLVKLRNDKRNALGIKPLNREQTMAMEILLRDEVELITLAGKAGTGKTLLALAAGLEKVLKEEKYNRILVARPVVPMGKDIGFLPGTKEDKLQPWMQPIFDNLDYILKQNKSSDITFNKLVEKDRIQIEPLTYIRGRSVPDQFIIIDEAQNLSKHEVKTIITRVGKNSKIILTGDPFQIDNPFLDKQNNGLTYLAYRLREIDITGHIMLEKGERSELARIASEML</sequence>
<dbReference type="EMBL" id="JADPIE010000003">
    <property type="protein sequence ID" value="MBF8436747.1"/>
    <property type="molecule type" value="Genomic_DNA"/>
</dbReference>
<dbReference type="Proteomes" id="UP000621436">
    <property type="component" value="Unassembled WGS sequence"/>
</dbReference>
<dbReference type="RefSeq" id="WP_270453658.1">
    <property type="nucleotide sequence ID" value="NZ_JADPIE010000003.1"/>
</dbReference>
<dbReference type="GO" id="GO:0005829">
    <property type="term" value="C:cytosol"/>
    <property type="evidence" value="ECO:0007669"/>
    <property type="project" value="TreeGrafter"/>
</dbReference>
<evidence type="ECO:0000313" key="5">
    <source>
        <dbReference type="EMBL" id="MBF8436747.1"/>
    </source>
</evidence>
<dbReference type="SUPFAM" id="SSF88723">
    <property type="entry name" value="PIN domain-like"/>
    <property type="match status" value="1"/>
</dbReference>